<keyword evidence="2" id="KW-1277">Toxin-antitoxin system</keyword>
<organism evidence="3 4">
    <name type="scientific">Sterolibacterium denitrificans</name>
    <dbReference type="NCBI Taxonomy" id="157592"/>
    <lineage>
        <taxon>Bacteria</taxon>
        <taxon>Pseudomonadati</taxon>
        <taxon>Pseudomonadota</taxon>
        <taxon>Betaproteobacteria</taxon>
        <taxon>Nitrosomonadales</taxon>
        <taxon>Sterolibacteriaceae</taxon>
        <taxon>Sterolibacterium</taxon>
    </lineage>
</organism>
<name>A0A656Z9D8_9PROT</name>
<gene>
    <name evidence="3" type="ORF">ACY05_02220</name>
</gene>
<dbReference type="PANTHER" id="PTHR36582">
    <property type="entry name" value="ANTITOXIN PARD"/>
    <property type="match status" value="1"/>
</dbReference>
<dbReference type="NCBIfam" id="TIGR02606">
    <property type="entry name" value="antidote_CC2985"/>
    <property type="match status" value="1"/>
</dbReference>
<protein>
    <submittedName>
        <fullName evidence="3">Addiction module antitoxin</fullName>
    </submittedName>
</protein>
<dbReference type="GO" id="GO:0006355">
    <property type="term" value="P:regulation of DNA-templated transcription"/>
    <property type="evidence" value="ECO:0007669"/>
    <property type="project" value="InterPro"/>
</dbReference>
<evidence type="ECO:0000256" key="2">
    <source>
        <dbReference type="ARBA" id="ARBA00022649"/>
    </source>
</evidence>
<evidence type="ECO:0000256" key="1">
    <source>
        <dbReference type="ARBA" id="ARBA00008580"/>
    </source>
</evidence>
<evidence type="ECO:0000313" key="4">
    <source>
        <dbReference type="Proteomes" id="UP000243416"/>
    </source>
</evidence>
<dbReference type="InterPro" id="IPR038296">
    <property type="entry name" value="ParD_sf"/>
</dbReference>
<dbReference type="EMBL" id="LFZK01000001">
    <property type="protein sequence ID" value="KYC29361.1"/>
    <property type="molecule type" value="Genomic_DNA"/>
</dbReference>
<comment type="similarity">
    <text evidence="1">Belongs to the ParD antitoxin family.</text>
</comment>
<dbReference type="SUPFAM" id="SSF47598">
    <property type="entry name" value="Ribbon-helix-helix"/>
    <property type="match status" value="1"/>
</dbReference>
<evidence type="ECO:0000313" key="3">
    <source>
        <dbReference type="EMBL" id="KYC29361.1"/>
    </source>
</evidence>
<keyword evidence="4" id="KW-1185">Reference proteome</keyword>
<comment type="caution">
    <text evidence="3">The sequence shown here is derived from an EMBL/GenBank/DDBJ whole genome shotgun (WGS) entry which is preliminary data.</text>
</comment>
<dbReference type="Pfam" id="PF03693">
    <property type="entry name" value="ParD_antitoxin"/>
    <property type="match status" value="1"/>
</dbReference>
<dbReference type="AlphaFoldDB" id="A0A656Z9D8"/>
<dbReference type="OrthoDB" id="9815501at2"/>
<sequence length="85" mass="9364">MPTSVALGHYFETFVRNQVQSGRFNNASEVVRAGLRLLEESEQHKQLELEALRAEIAAGQASGPGKSADTIFDRLEAKYATQTAR</sequence>
<dbReference type="PANTHER" id="PTHR36582:SF2">
    <property type="entry name" value="ANTITOXIN PARD"/>
    <property type="match status" value="1"/>
</dbReference>
<dbReference type="InterPro" id="IPR022789">
    <property type="entry name" value="ParD"/>
</dbReference>
<dbReference type="RefSeq" id="WP_067170177.1">
    <property type="nucleotide sequence ID" value="NZ_LFZK01000001.1"/>
</dbReference>
<dbReference type="Gene3D" id="6.10.10.120">
    <property type="entry name" value="Antitoxin ParD1-like"/>
    <property type="match status" value="1"/>
</dbReference>
<accession>A0A656Z9D8</accession>
<proteinExistence type="inferred from homology"/>
<dbReference type="Proteomes" id="UP000243416">
    <property type="component" value="Unassembled WGS sequence"/>
</dbReference>
<dbReference type="InterPro" id="IPR010985">
    <property type="entry name" value="Ribbon_hlx_hlx"/>
</dbReference>
<reference evidence="3 4" key="1">
    <citation type="journal article" date="2016" name="ISME J.">
        <title>Integrated multi-omics analyses reveal the biochemical mechanisms and phylogenetic relevance of anaerobic androgen biodegradation in the environment.</title>
        <authorList>
            <person name="Yang F.C."/>
            <person name="Chen Y.L."/>
            <person name="Tang S.L."/>
            <person name="Yu C.P."/>
            <person name="Wang P.H."/>
            <person name="Ismail W."/>
            <person name="Wang C.H."/>
            <person name="Ding J.Y."/>
            <person name="Yang C.Y."/>
            <person name="Yang C.Y."/>
            <person name="Chiang Y.R."/>
        </authorList>
    </citation>
    <scope>NUCLEOTIDE SEQUENCE [LARGE SCALE GENOMIC DNA]</scope>
    <source>
        <strain evidence="3 4">DSM 13999</strain>
    </source>
</reference>